<evidence type="ECO:0000313" key="10">
    <source>
        <dbReference type="Proteomes" id="UP000663829"/>
    </source>
</evidence>
<dbReference type="SUPFAM" id="SSF50978">
    <property type="entry name" value="WD40 repeat-like"/>
    <property type="match status" value="3"/>
</dbReference>
<evidence type="ECO:0000259" key="5">
    <source>
        <dbReference type="Pfam" id="PF05018"/>
    </source>
</evidence>
<name>A0A813NDI3_9BILA</name>
<comment type="caution">
    <text evidence="8">The sequence shown here is derived from an EMBL/GenBank/DDBJ whole genome shotgun (WGS) entry which is preliminary data.</text>
</comment>
<dbReference type="Gene3D" id="2.130.10.10">
    <property type="entry name" value="YVTN repeat-like/Quinoprotein amine dehydrogenase"/>
    <property type="match status" value="6"/>
</dbReference>
<dbReference type="Pfam" id="PF23342">
    <property type="entry name" value="WDR90_beta-prop_4th"/>
    <property type="match status" value="1"/>
</dbReference>
<evidence type="ECO:0000259" key="7">
    <source>
        <dbReference type="Pfam" id="PF23393"/>
    </source>
</evidence>
<dbReference type="PROSITE" id="PS50294">
    <property type="entry name" value="WD_REPEATS_REGION"/>
    <property type="match status" value="1"/>
</dbReference>
<accession>A0A813NDI3</accession>
<feature type="repeat" description="WD" evidence="3">
    <location>
        <begin position="1515"/>
        <end position="1555"/>
    </location>
</feature>
<dbReference type="EMBL" id="CAJNOQ010000003">
    <property type="protein sequence ID" value="CAF0737051.1"/>
    <property type="molecule type" value="Genomic_DNA"/>
</dbReference>
<reference evidence="8" key="1">
    <citation type="submission" date="2021-02" db="EMBL/GenBank/DDBJ databases">
        <authorList>
            <person name="Nowell W R."/>
        </authorList>
    </citation>
    <scope>NUCLEOTIDE SEQUENCE</scope>
</reference>
<dbReference type="PANTHER" id="PTHR13720:SF24">
    <property type="entry name" value="WD REPEAT-CONTAINING PROTEIN 90"/>
    <property type="match status" value="1"/>
</dbReference>
<feature type="domain" description="WDR90/POC16 second beta-propeller" evidence="7">
    <location>
        <begin position="781"/>
        <end position="1077"/>
    </location>
</feature>
<feature type="domain" description="WDR90 4th beta-propeller" evidence="6">
    <location>
        <begin position="1529"/>
        <end position="1858"/>
    </location>
</feature>
<dbReference type="SUPFAM" id="SSF101908">
    <property type="entry name" value="Putative isomerase YbhE"/>
    <property type="match status" value="1"/>
</dbReference>
<dbReference type="InterPro" id="IPR001680">
    <property type="entry name" value="WD40_rpt"/>
</dbReference>
<dbReference type="Pfam" id="PF00400">
    <property type="entry name" value="WD40"/>
    <property type="match status" value="2"/>
</dbReference>
<evidence type="ECO:0000256" key="1">
    <source>
        <dbReference type="ARBA" id="ARBA00022574"/>
    </source>
</evidence>
<keyword evidence="1 3" id="KW-0853">WD repeat</keyword>
<dbReference type="Proteomes" id="UP000681722">
    <property type="component" value="Unassembled WGS sequence"/>
</dbReference>
<evidence type="ECO:0000256" key="2">
    <source>
        <dbReference type="ARBA" id="ARBA00022737"/>
    </source>
</evidence>
<dbReference type="InterPro" id="IPR036322">
    <property type="entry name" value="WD40_repeat_dom_sf"/>
</dbReference>
<feature type="domain" description="CFA20" evidence="5">
    <location>
        <begin position="140"/>
        <end position="201"/>
    </location>
</feature>
<feature type="repeat" description="WD" evidence="3">
    <location>
        <begin position="768"/>
        <end position="809"/>
    </location>
</feature>
<evidence type="ECO:0000256" key="4">
    <source>
        <dbReference type="SAM" id="MobiDB-lite"/>
    </source>
</evidence>
<proteinExistence type="predicted"/>
<dbReference type="InterPro" id="IPR055440">
    <property type="entry name" value="Beta-prop_WDR90_4th"/>
</dbReference>
<feature type="domain" description="CFA20" evidence="5">
    <location>
        <begin position="1"/>
        <end position="124"/>
    </location>
</feature>
<evidence type="ECO:0000313" key="9">
    <source>
        <dbReference type="EMBL" id="CAF3515043.1"/>
    </source>
</evidence>
<keyword evidence="2" id="KW-0677">Repeat</keyword>
<dbReference type="SMART" id="SM00320">
    <property type="entry name" value="WD40"/>
    <property type="match status" value="19"/>
</dbReference>
<dbReference type="Pfam" id="PF23393">
    <property type="entry name" value="Beta-prop_WDR90_POC16_2nd"/>
    <property type="match status" value="1"/>
</dbReference>
<dbReference type="EMBL" id="CAJOBC010000003">
    <property type="protein sequence ID" value="CAF3515043.1"/>
    <property type="molecule type" value="Genomic_DNA"/>
</dbReference>
<evidence type="ECO:0000259" key="6">
    <source>
        <dbReference type="Pfam" id="PF23342"/>
    </source>
</evidence>
<dbReference type="Proteomes" id="UP000663829">
    <property type="component" value="Unassembled WGS sequence"/>
</dbReference>
<dbReference type="OrthoDB" id="6252103at2759"/>
<dbReference type="Pfam" id="PF05018">
    <property type="entry name" value="CFA20_dom"/>
    <property type="match status" value="2"/>
</dbReference>
<organism evidence="8 10">
    <name type="scientific">Didymodactylos carnosus</name>
    <dbReference type="NCBI Taxonomy" id="1234261"/>
    <lineage>
        <taxon>Eukaryota</taxon>
        <taxon>Metazoa</taxon>
        <taxon>Spiralia</taxon>
        <taxon>Gnathifera</taxon>
        <taxon>Rotifera</taxon>
        <taxon>Eurotatoria</taxon>
        <taxon>Bdelloidea</taxon>
        <taxon>Philodinida</taxon>
        <taxon>Philodinidae</taxon>
        <taxon>Didymodactylos</taxon>
    </lineage>
</organism>
<evidence type="ECO:0008006" key="11">
    <source>
        <dbReference type="Google" id="ProtNLM"/>
    </source>
</evidence>
<evidence type="ECO:0000256" key="3">
    <source>
        <dbReference type="PROSITE-ProRule" id="PRU00221"/>
    </source>
</evidence>
<dbReference type="InterPro" id="IPR055441">
    <property type="entry name" value="Beta-prop_WDR90_POC16_2nd"/>
</dbReference>
<dbReference type="PANTHER" id="PTHR13720">
    <property type="entry name" value="WD-40 REPEAT PROTEIN"/>
    <property type="match status" value="1"/>
</dbReference>
<protein>
    <recommendedName>
        <fullName evidence="11">WD repeat-containing protein 90</fullName>
    </recommendedName>
</protein>
<keyword evidence="10" id="KW-1185">Reference proteome</keyword>
<sequence length="1861" mass="209786">MNQISWQTPFVNIFKHFEIQSWKKAFKQGDVATFMDRDLKSTVFRIRGLVPANNFIQFPAQLSQSLNLTGRFFYILFRPVFDKFFTIHLDIMTHENHVVRISLSNLFREFKVSTTCIQFPYMTSNPTSTMLKTKSSTLDSQTTPSTIDFTLIESRWCILCLDLEKILTSYMTNQHYHYLKSFQLCGNIFVKNCFTSDSLYEPGITIVDAKRSGLTKTGIRSLPKELAYPLGKNQQWHDIYDFVMFPSLSSNTTCDSNQFECAGNIRLPTSYKVNENGSSNGDIAFIDDILEPLTAQTKTVNGHLSRSSSDLHQITQRTISPNNNQFVESRHWTIYNDNHGPYQSLPTTIDEQSQTNTSRSNTDGVHLFVNQQTINNNGYSMSNDNDYNECSLQHSTDKNNNHLLTRLLPDPILRLKKVIGIGISGEENATTPINGTCKDIIWTHDGDYILYPSNALVILMHIETRQQYFFIGHTDKVTSIALKRNSALLATVQKGSNGVLRIWKFENRRCVVVVKVPAIKLCAVDFAHDSNYLLVVGHSDILEDKHNSSRTIICIYDASNWLKGTISLISKASTDSSIERIRFLPSDSSKFVTYGCDNIKFWKLKDSVELRSMDISVDNIQHLEYTDIQFEYASATNSKHNNELLLYVSSKSGHVLELSYNEKRVLRIHRLLPLKRPTASSDKIILANAPSIGVNALTVTSNFCITGSNDGYIRVWSNDFQQTYIEAQHDNSICGLAISDDQTRVVVSTVSGSLGVLNLVNKSYSTLVHSHVNSITDIDYDDIRKQMISVSIDGTIRIWSFETGEQSFEFTSLNDTPLLVTYHPNRQAFAVGFSNGKIKVFELNTSIISAEVNHHTSCITGLLYSHNASKLLTSDSDGNLCLSHVNDGYKLQRTIARALPVINNESLSSLHGNCLTISPDGKHTAYIGPTEFVVTVVETNNLSQTLRIDISSSTFNDIQTVDESALLVHYSPSRHLLVATSDQKLLKFDSYTGKLLNIVSAIISCTHKRSFDSLALSSDNQYLLTSGDNLIKFWDYDMRLDINFQSFVGHSESVRKLFFTPDNMNVISVGDSIFIWDVLAWSTPLPLMPNNAQCIISPQSVMTKILEQDDTVNGMPRYPHQPFSYHDADRQRATSASIEHSKNTKHKPNGESVRQFQKRYLAPPNQEGLKLSSIIGYNGNGRENVIWHPHTGLFVYSVGCNVIVENLNQSEQTVLSGHSDEISTLALANDVSVFASAQCSSSFNREMQSRIIIWDVKSLKQKVFLQQPVHGITCMAFSRDDRFLVTVGDYVKPLFTLWNMCDYTNILNWEDESEKQISIHCLSWDPSSTNEFVTGGSNGTINFCKIIGSNPNDIRLHVISQTMPLTLVEHLNHCEITSCVYITNGNLVLCSTNLGFITCWNTRTNVCMLHWKADQTEICYMISIKHKLITGSSEGLLKLWNIEHLESNITMSNSYNNSIVYNETNFGLIIQNELQLDGAIISGGFDSTFDMGIVGTTNGSLFCICWSDRSKTRLLASHVHTITGIVPIEDTHLITSSEDGTIRLWQLDDRDELLKFDANGLKVTCIAPWENAITPTNDCHASPVKNIITKIRSIVAGYDDGTIRLFNLLYAQMVVKLHPHTTSVTVVHVPLNSTIVVSGAQDGTLIISSLTQGIVLRVLNEQRNAPICSIDSKYLKSVGNEDLPYVWAATSHDRRVSIWKSNKHFEQCQLNDWLTFVAPPFAPDGTVYESTKNWKFYPPSLAYFSSTEQNILIYVGYGIEKLVQFYNIETKQIIRTMALSQWCNCFDVSSLTNDDGDDNNHRLIAFGTKERLVQIKDYNLGTFQDFISNSDCINHIKFSKTQNYLYTTSSNEIFIWKVLLS</sequence>
<gene>
    <name evidence="8" type="ORF">GPM918_LOCUS42</name>
    <name evidence="9" type="ORF">SRO942_LOCUS43</name>
</gene>
<dbReference type="InterPro" id="IPR007714">
    <property type="entry name" value="CFA20_dom"/>
</dbReference>
<evidence type="ECO:0000313" key="8">
    <source>
        <dbReference type="EMBL" id="CAF0737051.1"/>
    </source>
</evidence>
<dbReference type="PROSITE" id="PS50082">
    <property type="entry name" value="WD_REPEATS_2"/>
    <property type="match status" value="2"/>
</dbReference>
<dbReference type="InterPro" id="IPR015943">
    <property type="entry name" value="WD40/YVTN_repeat-like_dom_sf"/>
</dbReference>
<feature type="region of interest" description="Disordered" evidence="4">
    <location>
        <begin position="1129"/>
        <end position="1152"/>
    </location>
</feature>
<dbReference type="InterPro" id="IPR050630">
    <property type="entry name" value="WD_repeat_EMAP"/>
</dbReference>